<comment type="caution">
    <text evidence="1">The sequence shown here is derived from an EMBL/GenBank/DDBJ whole genome shotgun (WGS) entry which is preliminary data.</text>
</comment>
<accession>A0A645BEL2</accession>
<dbReference type="GO" id="GO:0043683">
    <property type="term" value="P:type IV pilus assembly"/>
    <property type="evidence" value="ECO:0007669"/>
    <property type="project" value="InterPro"/>
</dbReference>
<dbReference type="Pfam" id="PF04350">
    <property type="entry name" value="PilO"/>
    <property type="match status" value="1"/>
</dbReference>
<organism evidence="1">
    <name type="scientific">bioreactor metagenome</name>
    <dbReference type="NCBI Taxonomy" id="1076179"/>
    <lineage>
        <taxon>unclassified sequences</taxon>
        <taxon>metagenomes</taxon>
        <taxon>ecological metagenomes</taxon>
    </lineage>
</organism>
<dbReference type="Gene3D" id="3.30.70.60">
    <property type="match status" value="1"/>
</dbReference>
<dbReference type="EMBL" id="VSSQ01018444">
    <property type="protein sequence ID" value="MPM61623.1"/>
    <property type="molecule type" value="Genomic_DNA"/>
</dbReference>
<name>A0A645BEL2_9ZZZZ</name>
<protein>
    <submittedName>
        <fullName evidence="1">Uncharacterized protein</fullName>
    </submittedName>
</protein>
<reference evidence="1" key="1">
    <citation type="submission" date="2019-08" db="EMBL/GenBank/DDBJ databases">
        <authorList>
            <person name="Kucharzyk K."/>
            <person name="Murdoch R.W."/>
            <person name="Higgins S."/>
            <person name="Loffler F."/>
        </authorList>
    </citation>
    <scope>NUCLEOTIDE SEQUENCE</scope>
</reference>
<proteinExistence type="predicted"/>
<evidence type="ECO:0000313" key="1">
    <source>
        <dbReference type="EMBL" id="MPM61623.1"/>
    </source>
</evidence>
<dbReference type="InterPro" id="IPR007445">
    <property type="entry name" value="PilO"/>
</dbReference>
<sequence length="186" mass="20883">MELAGTFIFIAIFLFFAIKPTALAISSLVGEIKSKEIANQKMKGRINNIIQAQESFSQAQEKYSILESGFPSDPNFYQIAVNFSTLAKNYSLKINQLDFDLPDNNDQQKNNTSKIKSFKIIFSSTGDYQSVVSFIKELLNNRRLVNISSIKISQPKDKDTLTGSNIINISLDAEIPYAPIEDNEKN</sequence>
<gene>
    <name evidence="1" type="ORF">SDC9_108483</name>
</gene>
<dbReference type="InterPro" id="IPR014717">
    <property type="entry name" value="Transl_elong_EF1B/ribsomal_bS6"/>
</dbReference>
<dbReference type="GO" id="GO:0043107">
    <property type="term" value="P:type IV pilus-dependent motility"/>
    <property type="evidence" value="ECO:0007669"/>
    <property type="project" value="InterPro"/>
</dbReference>
<dbReference type="AlphaFoldDB" id="A0A645BEL2"/>